<dbReference type="RefSeq" id="WP_264431245.1">
    <property type="nucleotide sequence ID" value="NZ_CP080627.1"/>
</dbReference>
<evidence type="ECO:0000259" key="3">
    <source>
        <dbReference type="Pfam" id="PF09084"/>
    </source>
</evidence>
<evidence type="ECO:0000313" key="5">
    <source>
        <dbReference type="Proteomes" id="UP001163082"/>
    </source>
</evidence>
<gene>
    <name evidence="4" type="ORF">K1Y77_08020</name>
</gene>
<accession>A0ABY6JTE1</accession>
<dbReference type="SUPFAM" id="SSF53850">
    <property type="entry name" value="Periplasmic binding protein-like II"/>
    <property type="match status" value="1"/>
</dbReference>
<keyword evidence="5" id="KW-1185">Reference proteome</keyword>
<feature type="domain" description="SsuA/THI5-like" evidence="3">
    <location>
        <begin position="105"/>
        <end position="320"/>
    </location>
</feature>
<dbReference type="Proteomes" id="UP001163082">
    <property type="component" value="Chromosome"/>
</dbReference>
<dbReference type="InterPro" id="IPR027939">
    <property type="entry name" value="NMT1/THI5"/>
</dbReference>
<feature type="signal peptide" evidence="2">
    <location>
        <begin position="1"/>
        <end position="29"/>
    </location>
</feature>
<dbReference type="PANTHER" id="PTHR31528:SF3">
    <property type="entry name" value="THIAMINE BIOSYNTHESIS PROTEIN HI_0357-RELATED"/>
    <property type="match status" value="1"/>
</dbReference>
<evidence type="ECO:0000256" key="2">
    <source>
        <dbReference type="SAM" id="SignalP"/>
    </source>
</evidence>
<reference evidence="4 5" key="1">
    <citation type="journal article" date="2022" name="Antonie Van Leeuwenhoek">
        <title>Whole genome sequencing of the halophilic Halomonas qaidamensis XH36, a novel species strain with high ectoine production.</title>
        <authorList>
            <person name="Zhang T."/>
            <person name="Cui T."/>
            <person name="Cao Y."/>
            <person name="Li Y."/>
            <person name="Li F."/>
            <person name="Zhu D."/>
            <person name="Xing J."/>
        </authorList>
    </citation>
    <scope>NUCLEOTIDE SEQUENCE [LARGE SCALE GENOMIC DNA]</scope>
    <source>
        <strain evidence="4 5">XH36</strain>
    </source>
</reference>
<name>A0ABY6JTE1_9GAMM</name>
<dbReference type="Gene3D" id="3.40.190.10">
    <property type="entry name" value="Periplasmic binding protein-like II"/>
    <property type="match status" value="2"/>
</dbReference>
<evidence type="ECO:0000313" key="4">
    <source>
        <dbReference type="EMBL" id="UYV20581.1"/>
    </source>
</evidence>
<dbReference type="Pfam" id="PF09084">
    <property type="entry name" value="NMT1"/>
    <property type="match status" value="1"/>
</dbReference>
<keyword evidence="2" id="KW-0732">Signal</keyword>
<protein>
    <submittedName>
        <fullName evidence="4">ABC transporter substrate-binding protein</fullName>
    </submittedName>
</protein>
<evidence type="ECO:0000256" key="1">
    <source>
        <dbReference type="SAM" id="MobiDB-lite"/>
    </source>
</evidence>
<feature type="region of interest" description="Disordered" evidence="1">
    <location>
        <begin position="64"/>
        <end position="85"/>
    </location>
</feature>
<dbReference type="PANTHER" id="PTHR31528">
    <property type="entry name" value="4-AMINO-5-HYDROXYMETHYL-2-METHYLPYRIMIDINE PHOSPHATE SYNTHASE THI11-RELATED"/>
    <property type="match status" value="1"/>
</dbReference>
<dbReference type="InterPro" id="IPR015168">
    <property type="entry name" value="SsuA/THI5"/>
</dbReference>
<sequence>MLNAFWRVRSLVFITLSFFLLFSISATYANTENESVNNSEPLTLDGEISLPPELWTHSDNETAAEMGEQGEQQEEAPSMALAPPPPLDPPPLKQLLLMLDWYVSPQHAALIVAKQRGLFAAQGLELELLTPADPSIAIKLLTAGEVDLALTRQPLLHLHAHDGAAITRIGTLIETPLNAVIVAGDVPTNETTDQLAGLHYGFSTREGRDVLVDQLVPTSLRQIDDFNPPESVHFDAASALREGRVNAIADGFYLTLPQQLASEGIVTHTVRYHDIDVPRHDGLILLANSDTVTRRAATWSRVLIALEEASNWIIENPEAAWSLLISSHPVLDNAINEAAWDDLMRRIAISPAALDARRYAAFERYLQQSGITETALPISRLAVNPHALIDIR</sequence>
<feature type="chain" id="PRO_5047076494" evidence="2">
    <location>
        <begin position="30"/>
        <end position="392"/>
    </location>
</feature>
<organism evidence="4 5">
    <name type="scientific">Halomonas qaidamensis</name>
    <dbReference type="NCBI Taxonomy" id="2866211"/>
    <lineage>
        <taxon>Bacteria</taxon>
        <taxon>Pseudomonadati</taxon>
        <taxon>Pseudomonadota</taxon>
        <taxon>Gammaproteobacteria</taxon>
        <taxon>Oceanospirillales</taxon>
        <taxon>Halomonadaceae</taxon>
        <taxon>Halomonas</taxon>
    </lineage>
</organism>
<dbReference type="EMBL" id="CP080627">
    <property type="protein sequence ID" value="UYV20581.1"/>
    <property type="molecule type" value="Genomic_DNA"/>
</dbReference>
<proteinExistence type="predicted"/>